<feature type="transmembrane region" description="Helical" evidence="1">
    <location>
        <begin position="83"/>
        <end position="104"/>
    </location>
</feature>
<accession>A0A5S5BX12</accession>
<reference evidence="2 3" key="1">
    <citation type="submission" date="2019-07" db="EMBL/GenBank/DDBJ databases">
        <title>Genomic Encyclopedia of Type Strains, Phase III (KMG-III): the genomes of soil and plant-associated and newly described type strains.</title>
        <authorList>
            <person name="Whitman W."/>
        </authorList>
    </citation>
    <scope>NUCLEOTIDE SEQUENCE [LARGE SCALE GENOMIC DNA]</scope>
    <source>
        <strain evidence="2 3">BL24</strain>
    </source>
</reference>
<dbReference type="Pfam" id="PF22564">
    <property type="entry name" value="HAAS"/>
    <property type="match status" value="1"/>
</dbReference>
<keyword evidence="1" id="KW-0472">Membrane</keyword>
<dbReference type="Proteomes" id="UP000323257">
    <property type="component" value="Unassembled WGS sequence"/>
</dbReference>
<comment type="caution">
    <text evidence="2">The sequence shown here is derived from an EMBL/GenBank/DDBJ whole genome shotgun (WGS) entry which is preliminary data.</text>
</comment>
<evidence type="ECO:0000256" key="1">
    <source>
        <dbReference type="SAM" id="Phobius"/>
    </source>
</evidence>
<sequence>MSTNRAQYLQQLWDLLAPVPEGLRKEWMYDYEEHFRMAAAQGRSDAEAASELGDPRQIARELLLGYRVEEAARSGRISSVSRAVLTTVSMGFFNLIFVLGPYVALLAVIIALWAVVAALAVSSLFAIYEGLFGEAFNRVQGAFIAMTLIGLSMLAGAGMKVVTRGFMRMTVNYLKFNSRIIGGRAK</sequence>
<dbReference type="EMBL" id="VNHS01000011">
    <property type="protein sequence ID" value="TYP70722.1"/>
    <property type="molecule type" value="Genomic_DNA"/>
</dbReference>
<keyword evidence="1" id="KW-1133">Transmembrane helix</keyword>
<name>A0A5S5BX12_9BACL</name>
<keyword evidence="3" id="KW-1185">Reference proteome</keyword>
<evidence type="ECO:0000313" key="3">
    <source>
        <dbReference type="Proteomes" id="UP000323257"/>
    </source>
</evidence>
<evidence type="ECO:0000313" key="2">
    <source>
        <dbReference type="EMBL" id="TYP70722.1"/>
    </source>
</evidence>
<dbReference type="RefSeq" id="WP_148932272.1">
    <property type="nucleotide sequence ID" value="NZ_VNHS01000011.1"/>
</dbReference>
<gene>
    <name evidence="2" type="ORF">BCM02_111229</name>
</gene>
<dbReference type="AlphaFoldDB" id="A0A5S5BX12"/>
<feature type="transmembrane region" description="Helical" evidence="1">
    <location>
        <begin position="143"/>
        <end position="162"/>
    </location>
</feature>
<organism evidence="2 3">
    <name type="scientific">Paenibacillus methanolicus</name>
    <dbReference type="NCBI Taxonomy" id="582686"/>
    <lineage>
        <taxon>Bacteria</taxon>
        <taxon>Bacillati</taxon>
        <taxon>Bacillota</taxon>
        <taxon>Bacilli</taxon>
        <taxon>Bacillales</taxon>
        <taxon>Paenibacillaceae</taxon>
        <taxon>Paenibacillus</taxon>
    </lineage>
</organism>
<protein>
    <submittedName>
        <fullName evidence="2">Putative membrane protein</fullName>
    </submittedName>
</protein>
<keyword evidence="1" id="KW-0812">Transmembrane</keyword>
<proteinExistence type="predicted"/>
<dbReference type="OrthoDB" id="9804829at2"/>